<dbReference type="InterPro" id="IPR000326">
    <property type="entry name" value="PAP2/HPO"/>
</dbReference>
<feature type="transmembrane region" description="Helical" evidence="1">
    <location>
        <begin position="91"/>
        <end position="113"/>
    </location>
</feature>
<keyword evidence="1" id="KW-0472">Membrane</keyword>
<organism evidence="3 4">
    <name type="scientific">Pseudonocardia xishanensis</name>
    <dbReference type="NCBI Taxonomy" id="630995"/>
    <lineage>
        <taxon>Bacteria</taxon>
        <taxon>Bacillati</taxon>
        <taxon>Actinomycetota</taxon>
        <taxon>Actinomycetes</taxon>
        <taxon>Pseudonocardiales</taxon>
        <taxon>Pseudonocardiaceae</taxon>
        <taxon>Pseudonocardia</taxon>
    </lineage>
</organism>
<proteinExistence type="predicted"/>
<dbReference type="PANTHER" id="PTHR14969">
    <property type="entry name" value="SPHINGOSINE-1-PHOSPHATE PHOSPHOHYDROLASE"/>
    <property type="match status" value="1"/>
</dbReference>
<feature type="domain" description="Phosphatidic acid phosphatase type 2/haloperoxidase" evidence="2">
    <location>
        <begin position="117"/>
        <end position="233"/>
    </location>
</feature>
<accession>A0ABP8RV06</accession>
<dbReference type="InterPro" id="IPR036938">
    <property type="entry name" value="PAP2/HPO_sf"/>
</dbReference>
<dbReference type="SUPFAM" id="SSF48317">
    <property type="entry name" value="Acid phosphatase/Vanadium-dependent haloperoxidase"/>
    <property type="match status" value="1"/>
</dbReference>
<dbReference type="Proteomes" id="UP001501598">
    <property type="component" value="Unassembled WGS sequence"/>
</dbReference>
<feature type="transmembrane region" description="Helical" evidence="1">
    <location>
        <begin position="34"/>
        <end position="55"/>
    </location>
</feature>
<feature type="transmembrane region" description="Helical" evidence="1">
    <location>
        <begin position="161"/>
        <end position="183"/>
    </location>
</feature>
<evidence type="ECO:0000313" key="4">
    <source>
        <dbReference type="Proteomes" id="UP001501598"/>
    </source>
</evidence>
<dbReference type="Gene3D" id="1.20.144.10">
    <property type="entry name" value="Phosphatidic acid phosphatase type 2/haloperoxidase"/>
    <property type="match status" value="2"/>
</dbReference>
<feature type="transmembrane region" description="Helical" evidence="1">
    <location>
        <begin position="6"/>
        <end position="27"/>
    </location>
</feature>
<gene>
    <name evidence="3" type="ORF">GCM10023175_40640</name>
</gene>
<dbReference type="RefSeq" id="WP_345420768.1">
    <property type="nucleotide sequence ID" value="NZ_BAABGT010000056.1"/>
</dbReference>
<keyword evidence="1" id="KW-0812">Transmembrane</keyword>
<dbReference type="EMBL" id="BAABGT010000056">
    <property type="protein sequence ID" value="GAA4550447.1"/>
    <property type="molecule type" value="Genomic_DNA"/>
</dbReference>
<evidence type="ECO:0000313" key="3">
    <source>
        <dbReference type="EMBL" id="GAA4550447.1"/>
    </source>
</evidence>
<protein>
    <recommendedName>
        <fullName evidence="2">Phosphatidic acid phosphatase type 2/haloperoxidase domain-containing protein</fullName>
    </recommendedName>
</protein>
<feature type="transmembrane region" description="Helical" evidence="1">
    <location>
        <begin position="120"/>
        <end position="141"/>
    </location>
</feature>
<dbReference type="CDD" id="cd03392">
    <property type="entry name" value="PAP2_like_2"/>
    <property type="match status" value="1"/>
</dbReference>
<evidence type="ECO:0000259" key="2">
    <source>
        <dbReference type="SMART" id="SM00014"/>
    </source>
</evidence>
<feature type="transmembrane region" description="Helical" evidence="1">
    <location>
        <begin position="218"/>
        <end position="238"/>
    </location>
</feature>
<sequence>MSTADATLTLALSLLAVWVVLTVVALLRHRVRGTARAAFATTGAAAVAFALYAGVVDAVADPAPLAAADGPVLAWFVAHRTPFLDVVMLKITNAGGTLGMTVLTIIGLVVLLLRRRVRDALVLVVTAIGAGTLVGLTKNLYQRERPPLATRLTYEPTYSLPSGHSLSSFAVLGMLAIVLVLALRSTVLRSVVVVLATLAVLAIGTSRLYLGVHWFTDVLAGWLLGGAWLALCCTVPALRLGARSASAELDDAADLGPRPTS</sequence>
<feature type="transmembrane region" description="Helical" evidence="1">
    <location>
        <begin position="190"/>
        <end position="212"/>
    </location>
</feature>
<comment type="caution">
    <text evidence="3">The sequence shown here is derived from an EMBL/GenBank/DDBJ whole genome shotgun (WGS) entry which is preliminary data.</text>
</comment>
<evidence type="ECO:0000256" key="1">
    <source>
        <dbReference type="SAM" id="Phobius"/>
    </source>
</evidence>
<dbReference type="Pfam" id="PF01569">
    <property type="entry name" value="PAP2"/>
    <property type="match status" value="1"/>
</dbReference>
<dbReference type="PANTHER" id="PTHR14969:SF13">
    <property type="entry name" value="AT30094P"/>
    <property type="match status" value="1"/>
</dbReference>
<keyword evidence="4" id="KW-1185">Reference proteome</keyword>
<keyword evidence="1" id="KW-1133">Transmembrane helix</keyword>
<name>A0ABP8RV06_9PSEU</name>
<dbReference type="SMART" id="SM00014">
    <property type="entry name" value="acidPPc"/>
    <property type="match status" value="1"/>
</dbReference>
<reference evidence="4" key="1">
    <citation type="journal article" date="2019" name="Int. J. Syst. Evol. Microbiol.">
        <title>The Global Catalogue of Microorganisms (GCM) 10K type strain sequencing project: providing services to taxonomists for standard genome sequencing and annotation.</title>
        <authorList>
            <consortium name="The Broad Institute Genomics Platform"/>
            <consortium name="The Broad Institute Genome Sequencing Center for Infectious Disease"/>
            <person name="Wu L."/>
            <person name="Ma J."/>
        </authorList>
    </citation>
    <scope>NUCLEOTIDE SEQUENCE [LARGE SCALE GENOMIC DNA]</scope>
    <source>
        <strain evidence="4">JCM 17906</strain>
    </source>
</reference>